<keyword evidence="6" id="KW-0413">Isomerase</keyword>
<evidence type="ECO:0000256" key="1">
    <source>
        <dbReference type="ARBA" id="ARBA00004664"/>
    </source>
</evidence>
<dbReference type="SUPFAM" id="SSF51366">
    <property type="entry name" value="Ribulose-phoshate binding barrel"/>
    <property type="match status" value="1"/>
</dbReference>
<keyword evidence="9" id="KW-1185">Reference proteome</keyword>
<accession>A0A9N9A048</accession>
<dbReference type="InterPro" id="IPR001240">
    <property type="entry name" value="PRAI_dom"/>
</dbReference>
<dbReference type="GO" id="GO:0004640">
    <property type="term" value="F:phosphoribosylanthranilate isomerase activity"/>
    <property type="evidence" value="ECO:0007669"/>
    <property type="project" value="UniProtKB-EC"/>
</dbReference>
<proteinExistence type="predicted"/>
<dbReference type="EC" id="5.3.1.24" evidence="2"/>
<organism evidence="8 9">
    <name type="scientific">Funneliformis mosseae</name>
    <name type="common">Endomycorrhizal fungus</name>
    <name type="synonym">Glomus mosseae</name>
    <dbReference type="NCBI Taxonomy" id="27381"/>
    <lineage>
        <taxon>Eukaryota</taxon>
        <taxon>Fungi</taxon>
        <taxon>Fungi incertae sedis</taxon>
        <taxon>Mucoromycota</taxon>
        <taxon>Glomeromycotina</taxon>
        <taxon>Glomeromycetes</taxon>
        <taxon>Glomerales</taxon>
        <taxon>Glomeraceae</taxon>
        <taxon>Funneliformis</taxon>
    </lineage>
</organism>
<evidence type="ECO:0000256" key="6">
    <source>
        <dbReference type="ARBA" id="ARBA00023235"/>
    </source>
</evidence>
<comment type="pathway">
    <text evidence="1">Amino-acid biosynthesis; L-tryptophan biosynthesis; L-tryptophan from chorismate: step 3/5.</text>
</comment>
<evidence type="ECO:0000256" key="3">
    <source>
        <dbReference type="ARBA" id="ARBA00022605"/>
    </source>
</evidence>
<dbReference type="Pfam" id="PF00697">
    <property type="entry name" value="PRAI"/>
    <property type="match status" value="1"/>
</dbReference>
<feature type="non-terminal residue" evidence="8">
    <location>
        <position position="90"/>
    </location>
</feature>
<sequence>SIEAAADLIFAKSRRQVPIESSVFQNQSLDYITKIVDILKLDLVQLHGDEQSVTQPGYNAFCLLDTKPTGVKHSEEMDKYLIGIGSSGSD</sequence>
<dbReference type="GO" id="GO:0000162">
    <property type="term" value="P:L-tryptophan biosynthetic process"/>
    <property type="evidence" value="ECO:0007669"/>
    <property type="project" value="UniProtKB-KW"/>
</dbReference>
<protein>
    <recommendedName>
        <fullName evidence="2">phosphoribosylanthranilate isomerase</fullName>
        <ecNumber evidence="2">5.3.1.24</ecNumber>
    </recommendedName>
</protein>
<name>A0A9N9A048_FUNMO</name>
<dbReference type="InterPro" id="IPR013785">
    <property type="entry name" value="Aldolase_TIM"/>
</dbReference>
<evidence type="ECO:0000313" key="8">
    <source>
        <dbReference type="EMBL" id="CAG8514688.1"/>
    </source>
</evidence>
<gene>
    <name evidence="8" type="ORF">FMOSSE_LOCUS4721</name>
</gene>
<dbReference type="AlphaFoldDB" id="A0A9N9A048"/>
<evidence type="ECO:0000256" key="2">
    <source>
        <dbReference type="ARBA" id="ARBA00012572"/>
    </source>
</evidence>
<keyword evidence="4" id="KW-0822">Tryptophan biosynthesis</keyword>
<evidence type="ECO:0000259" key="7">
    <source>
        <dbReference type="Pfam" id="PF00697"/>
    </source>
</evidence>
<evidence type="ECO:0000256" key="4">
    <source>
        <dbReference type="ARBA" id="ARBA00022822"/>
    </source>
</evidence>
<comment type="caution">
    <text evidence="8">The sequence shown here is derived from an EMBL/GenBank/DDBJ whole genome shotgun (WGS) entry which is preliminary data.</text>
</comment>
<evidence type="ECO:0000256" key="5">
    <source>
        <dbReference type="ARBA" id="ARBA00023141"/>
    </source>
</evidence>
<dbReference type="Gene3D" id="3.20.20.70">
    <property type="entry name" value="Aldolase class I"/>
    <property type="match status" value="1"/>
</dbReference>
<dbReference type="Proteomes" id="UP000789375">
    <property type="component" value="Unassembled WGS sequence"/>
</dbReference>
<feature type="domain" description="N-(5'phosphoribosyl) anthranilate isomerase (PRAI)" evidence="7">
    <location>
        <begin position="14"/>
        <end position="53"/>
    </location>
</feature>
<dbReference type="EMBL" id="CAJVPP010000819">
    <property type="protein sequence ID" value="CAG8514688.1"/>
    <property type="molecule type" value="Genomic_DNA"/>
</dbReference>
<keyword evidence="5" id="KW-0057">Aromatic amino acid biosynthesis</keyword>
<reference evidence="8" key="1">
    <citation type="submission" date="2021-06" db="EMBL/GenBank/DDBJ databases">
        <authorList>
            <person name="Kallberg Y."/>
            <person name="Tangrot J."/>
            <person name="Rosling A."/>
        </authorList>
    </citation>
    <scope>NUCLEOTIDE SEQUENCE</scope>
    <source>
        <strain evidence="8">87-6 pot B 2015</strain>
    </source>
</reference>
<keyword evidence="3" id="KW-0028">Amino-acid biosynthesis</keyword>
<evidence type="ECO:0000313" key="9">
    <source>
        <dbReference type="Proteomes" id="UP000789375"/>
    </source>
</evidence>
<dbReference type="InterPro" id="IPR011060">
    <property type="entry name" value="RibuloseP-bd_barrel"/>
</dbReference>